<proteinExistence type="predicted"/>
<dbReference type="VEuPathDB" id="AmoebaDB:ACA1_385750"/>
<gene>
    <name evidence="2" type="ORF">ACA1_385750</name>
</gene>
<dbReference type="AlphaFoldDB" id="L8HAP8"/>
<dbReference type="OrthoDB" id="422187at2759"/>
<keyword evidence="2" id="KW-0808">Transferase</keyword>
<dbReference type="EMBL" id="KB007900">
    <property type="protein sequence ID" value="ELR21798.1"/>
    <property type="molecule type" value="Genomic_DNA"/>
</dbReference>
<evidence type="ECO:0000313" key="3">
    <source>
        <dbReference type="Proteomes" id="UP000011083"/>
    </source>
</evidence>
<name>L8HAP8_ACACF</name>
<dbReference type="GeneID" id="14922711"/>
<evidence type="ECO:0000259" key="1">
    <source>
        <dbReference type="Pfam" id="PF01467"/>
    </source>
</evidence>
<organism evidence="2 3">
    <name type="scientific">Acanthamoeba castellanii (strain ATCC 30010 / Neff)</name>
    <dbReference type="NCBI Taxonomy" id="1257118"/>
    <lineage>
        <taxon>Eukaryota</taxon>
        <taxon>Amoebozoa</taxon>
        <taxon>Discosea</taxon>
        <taxon>Longamoebia</taxon>
        <taxon>Centramoebida</taxon>
        <taxon>Acanthamoebidae</taxon>
        <taxon>Acanthamoeba</taxon>
    </lineage>
</organism>
<dbReference type="SUPFAM" id="SSF52374">
    <property type="entry name" value="Nucleotidylyl transferase"/>
    <property type="match status" value="1"/>
</dbReference>
<keyword evidence="2" id="KW-0548">Nucleotidyltransferase</keyword>
<dbReference type="InterPro" id="IPR014729">
    <property type="entry name" value="Rossmann-like_a/b/a_fold"/>
</dbReference>
<dbReference type="GO" id="GO:0004515">
    <property type="term" value="F:nicotinate-nucleotide adenylyltransferase activity"/>
    <property type="evidence" value="ECO:0007669"/>
    <property type="project" value="TreeGrafter"/>
</dbReference>
<dbReference type="PANTHER" id="PTHR12039:SF0">
    <property type="entry name" value="NICOTINAMIDE-NUCLEOTIDE ADENYLYLTRANSFERASE"/>
    <property type="match status" value="1"/>
</dbReference>
<dbReference type="GO" id="GO:0009435">
    <property type="term" value="P:NAD+ biosynthetic process"/>
    <property type="evidence" value="ECO:0007669"/>
    <property type="project" value="TreeGrafter"/>
</dbReference>
<keyword evidence="3" id="KW-1185">Reference proteome</keyword>
<dbReference type="GO" id="GO:0000309">
    <property type="term" value="F:nicotinamide-nucleotide adenylyltransferase activity"/>
    <property type="evidence" value="ECO:0007669"/>
    <property type="project" value="TreeGrafter"/>
</dbReference>
<sequence>MSCLQEERVVLVATGSFCPVHKMHVRMFDIARAHLVSNGLYTNNVLQTTKQNVVGGFLSPSHDVHVQAKLGERYISGLDRVKMCELAVADSEWLAVSSWECSQPHFVSFDQVTQNIQEYLNQQMPQYRWRCFFLCGADLVYREKD</sequence>
<protein>
    <submittedName>
        <fullName evidence="2">Nicotinamide-nucleotide adenylyltransferase/ nicotinate-nucleotide adenylyltransferase, putative</fullName>
    </submittedName>
</protein>
<dbReference type="KEGG" id="acan:ACA1_385750"/>
<accession>L8HAP8</accession>
<dbReference type="STRING" id="1257118.L8HAP8"/>
<feature type="domain" description="Cytidyltransferase-like" evidence="1">
    <location>
        <begin position="13"/>
        <end position="140"/>
    </location>
</feature>
<dbReference type="InterPro" id="IPR004821">
    <property type="entry name" value="Cyt_trans-like"/>
</dbReference>
<dbReference type="RefSeq" id="XP_004347180.1">
    <property type="nucleotide sequence ID" value="XM_004347130.1"/>
</dbReference>
<dbReference type="InterPro" id="IPR051182">
    <property type="entry name" value="Euk_NMN_adenylyltrnsfrase"/>
</dbReference>
<dbReference type="PANTHER" id="PTHR12039">
    <property type="entry name" value="NICOTINAMIDE MONONUCLEOTIDE ADENYLYLTRANSFERASE"/>
    <property type="match status" value="1"/>
</dbReference>
<dbReference type="Pfam" id="PF01467">
    <property type="entry name" value="CTP_transf_like"/>
    <property type="match status" value="1"/>
</dbReference>
<reference evidence="2 3" key="1">
    <citation type="journal article" date="2013" name="Genome Biol.">
        <title>Genome of Acanthamoeba castellanii highlights extensive lateral gene transfer and early evolution of tyrosine kinase signaling.</title>
        <authorList>
            <person name="Clarke M."/>
            <person name="Lohan A.J."/>
            <person name="Liu B."/>
            <person name="Lagkouvardos I."/>
            <person name="Roy S."/>
            <person name="Zafar N."/>
            <person name="Bertelli C."/>
            <person name="Schilde C."/>
            <person name="Kianianmomeni A."/>
            <person name="Burglin T.R."/>
            <person name="Frech C."/>
            <person name="Turcotte B."/>
            <person name="Kopec K.O."/>
            <person name="Synnott J.M."/>
            <person name="Choo C."/>
            <person name="Paponov I."/>
            <person name="Finkler A."/>
            <person name="Soon Heng Tan C."/>
            <person name="Hutchins A.P."/>
            <person name="Weinmeier T."/>
            <person name="Rattei T."/>
            <person name="Chu J.S."/>
            <person name="Gimenez G."/>
            <person name="Irimia M."/>
            <person name="Rigden D.J."/>
            <person name="Fitzpatrick D.A."/>
            <person name="Lorenzo-Morales J."/>
            <person name="Bateman A."/>
            <person name="Chiu C.H."/>
            <person name="Tang P."/>
            <person name="Hegemann P."/>
            <person name="Fromm H."/>
            <person name="Raoult D."/>
            <person name="Greub G."/>
            <person name="Miranda-Saavedra D."/>
            <person name="Chen N."/>
            <person name="Nash P."/>
            <person name="Ginger M.L."/>
            <person name="Horn M."/>
            <person name="Schaap P."/>
            <person name="Caler L."/>
            <person name="Loftus B."/>
        </authorList>
    </citation>
    <scope>NUCLEOTIDE SEQUENCE [LARGE SCALE GENOMIC DNA]</scope>
    <source>
        <strain evidence="2 3">Neff</strain>
    </source>
</reference>
<evidence type="ECO:0000313" key="2">
    <source>
        <dbReference type="EMBL" id="ELR21798.1"/>
    </source>
</evidence>
<dbReference type="Gene3D" id="3.40.50.620">
    <property type="entry name" value="HUPs"/>
    <property type="match status" value="1"/>
</dbReference>
<dbReference type="Proteomes" id="UP000011083">
    <property type="component" value="Unassembled WGS sequence"/>
</dbReference>